<organism evidence="2 3">
    <name type="scientific">Nocardioides bizhenqiangii</name>
    <dbReference type="NCBI Taxonomy" id="3095076"/>
    <lineage>
        <taxon>Bacteria</taxon>
        <taxon>Bacillati</taxon>
        <taxon>Actinomycetota</taxon>
        <taxon>Actinomycetes</taxon>
        <taxon>Propionibacteriales</taxon>
        <taxon>Nocardioidaceae</taxon>
        <taxon>Nocardioides</taxon>
    </lineage>
</organism>
<dbReference type="SUPFAM" id="SSF51905">
    <property type="entry name" value="FAD/NAD(P)-binding domain"/>
    <property type="match status" value="1"/>
</dbReference>
<dbReference type="Pfam" id="PF01494">
    <property type="entry name" value="FAD_binding_3"/>
    <property type="match status" value="1"/>
</dbReference>
<dbReference type="PRINTS" id="PR00420">
    <property type="entry name" value="RNGMNOXGNASE"/>
</dbReference>
<proteinExistence type="predicted"/>
<accession>A0ABZ0ZRE4</accession>
<dbReference type="EMBL" id="CP141059">
    <property type="protein sequence ID" value="WQQ26341.1"/>
    <property type="molecule type" value="Genomic_DNA"/>
</dbReference>
<gene>
    <name evidence="2" type="ORF">SHK19_20570</name>
</gene>
<dbReference type="InterPro" id="IPR050407">
    <property type="entry name" value="Geranylgeranyl_reductase"/>
</dbReference>
<sequence length="384" mass="40459">MTSYDVVVVGARAAGAATARLLATAGLSVLLVDRSRYGADTLSTHALMRGGVLQLHRWGLLDEVVAVGTPPIRQVTFRYDGQVVPVTIKPSHGVDALYAPRRTVLDPILADAARVAGADVRYGVVVTDVERSRDGVVTGVIGRSGDRGFRVGARIVVGADGLRSTIAEAVGARAERMGVSTGATTYGYWPDLDIAGYQWNFRPDAASGVIPTNDGLTCVFASATAPRIGRGGAAPLLRIVAETDPDLADLLGAVPAPPMRTFTGQRSYLRRAWGPGWALVGDAGYFKDPLSAHGLTDALRDAELLARAIVGTLRDGRDGQEMLAGYQATRDALSDPLFEAVDTIAGHRWADRDIGGLLMRINAAMADEVEMLAGLADLAFVTSP</sequence>
<dbReference type="PANTHER" id="PTHR42685">
    <property type="entry name" value="GERANYLGERANYL DIPHOSPHATE REDUCTASE"/>
    <property type="match status" value="1"/>
</dbReference>
<reference evidence="3" key="1">
    <citation type="submission" date="2023-12" db="EMBL/GenBank/DDBJ databases">
        <title>Novel species in genus Nocardioides.</title>
        <authorList>
            <person name="Zhou H."/>
        </authorList>
    </citation>
    <scope>NUCLEOTIDE SEQUENCE [LARGE SCALE GENOMIC DNA]</scope>
    <source>
        <strain evidence="3">HM61</strain>
    </source>
</reference>
<dbReference type="GO" id="GO:0004497">
    <property type="term" value="F:monooxygenase activity"/>
    <property type="evidence" value="ECO:0007669"/>
    <property type="project" value="UniProtKB-KW"/>
</dbReference>
<feature type="domain" description="FAD-binding" evidence="1">
    <location>
        <begin position="4"/>
        <end position="333"/>
    </location>
</feature>
<dbReference type="Gene3D" id="3.50.50.60">
    <property type="entry name" value="FAD/NAD(P)-binding domain"/>
    <property type="match status" value="1"/>
</dbReference>
<dbReference type="RefSeq" id="WP_322454537.1">
    <property type="nucleotide sequence ID" value="NZ_CP141059.1"/>
</dbReference>
<evidence type="ECO:0000313" key="2">
    <source>
        <dbReference type="EMBL" id="WQQ26341.1"/>
    </source>
</evidence>
<dbReference type="InterPro" id="IPR036188">
    <property type="entry name" value="FAD/NAD-bd_sf"/>
</dbReference>
<dbReference type="Proteomes" id="UP001327225">
    <property type="component" value="Chromosome"/>
</dbReference>
<keyword evidence="2" id="KW-0560">Oxidoreductase</keyword>
<keyword evidence="2" id="KW-0503">Monooxygenase</keyword>
<dbReference type="InterPro" id="IPR002938">
    <property type="entry name" value="FAD-bd"/>
</dbReference>
<keyword evidence="3" id="KW-1185">Reference proteome</keyword>
<dbReference type="PANTHER" id="PTHR42685:SF22">
    <property type="entry name" value="CONDITIONED MEDIUM FACTOR RECEPTOR 1"/>
    <property type="match status" value="1"/>
</dbReference>
<evidence type="ECO:0000259" key="1">
    <source>
        <dbReference type="Pfam" id="PF01494"/>
    </source>
</evidence>
<protein>
    <submittedName>
        <fullName evidence="2">FAD-dependent monooxygenase</fullName>
    </submittedName>
</protein>
<name>A0ABZ0ZRE4_9ACTN</name>
<evidence type="ECO:0000313" key="3">
    <source>
        <dbReference type="Proteomes" id="UP001327225"/>
    </source>
</evidence>